<evidence type="ECO:0000256" key="6">
    <source>
        <dbReference type="ARBA" id="ARBA00023136"/>
    </source>
</evidence>
<dbReference type="PANTHER" id="PTHR43163:SF6">
    <property type="entry name" value="DIPEPTIDE TRANSPORT SYSTEM PERMEASE PROTEIN DPPB-RELATED"/>
    <property type="match status" value="1"/>
</dbReference>
<feature type="transmembrane region" description="Helical" evidence="7">
    <location>
        <begin position="101"/>
        <end position="125"/>
    </location>
</feature>
<sequence length="197" mass="21009">MIRLFGEVVRRLLIGVLVVFGAASAGFLAMRLAPGDPVRTMLGASQPEPELVESLRHTLGLDEPVSVQYGWFLLRLVQGDLGTSYQLQRSVSGLIAEHLPWTLALGTTALVLALCMAVPLAVATAGRRPVLRRIASLFELVTISTPSFWVGILLLGLLSFRWQLVPAVGGAGIGGLLLPAFTLALSLVGVFVQVMRA</sequence>
<reference evidence="9" key="1">
    <citation type="submission" date="2022-06" db="EMBL/GenBank/DDBJ databases">
        <authorList>
            <person name="Ping M."/>
        </authorList>
    </citation>
    <scope>NUCLEOTIDE SEQUENCE</scope>
    <source>
        <strain evidence="9">JCM11759T</strain>
    </source>
</reference>
<evidence type="ECO:0000256" key="3">
    <source>
        <dbReference type="ARBA" id="ARBA00022475"/>
    </source>
</evidence>
<evidence type="ECO:0000313" key="9">
    <source>
        <dbReference type="EMBL" id="USY18416.1"/>
    </source>
</evidence>
<keyword evidence="6 7" id="KW-0472">Membrane</keyword>
<evidence type="ECO:0000256" key="1">
    <source>
        <dbReference type="ARBA" id="ARBA00004651"/>
    </source>
</evidence>
<dbReference type="InterPro" id="IPR000515">
    <property type="entry name" value="MetI-like"/>
</dbReference>
<protein>
    <submittedName>
        <fullName evidence="9">ABC transporter permease</fullName>
    </submittedName>
</protein>
<dbReference type="PANTHER" id="PTHR43163">
    <property type="entry name" value="DIPEPTIDE TRANSPORT SYSTEM PERMEASE PROTEIN DPPB-RELATED"/>
    <property type="match status" value="1"/>
</dbReference>
<proteinExistence type="predicted"/>
<keyword evidence="5 7" id="KW-1133">Transmembrane helix</keyword>
<dbReference type="CDD" id="cd06261">
    <property type="entry name" value="TM_PBP2"/>
    <property type="match status" value="1"/>
</dbReference>
<dbReference type="EMBL" id="CP099837">
    <property type="protein sequence ID" value="USY18416.1"/>
    <property type="molecule type" value="Genomic_DNA"/>
</dbReference>
<dbReference type="InterPro" id="IPR045621">
    <property type="entry name" value="BPD_transp_1_N"/>
</dbReference>
<organism evidence="9 10">
    <name type="scientific">Nocardiopsis exhalans</name>
    <dbReference type="NCBI Taxonomy" id="163604"/>
    <lineage>
        <taxon>Bacteria</taxon>
        <taxon>Bacillati</taxon>
        <taxon>Actinomycetota</taxon>
        <taxon>Actinomycetes</taxon>
        <taxon>Streptosporangiales</taxon>
        <taxon>Nocardiopsidaceae</taxon>
        <taxon>Nocardiopsis</taxon>
    </lineage>
</organism>
<accession>A0ABY5D5I2</accession>
<gene>
    <name evidence="9" type="ORF">NE857_24345</name>
</gene>
<dbReference type="RefSeq" id="WP_254417811.1">
    <property type="nucleotide sequence ID" value="NZ_BAAAJB010000035.1"/>
</dbReference>
<feature type="transmembrane region" description="Helical" evidence="7">
    <location>
        <begin position="137"/>
        <end position="158"/>
    </location>
</feature>
<dbReference type="Pfam" id="PF19300">
    <property type="entry name" value="BPD_transp_1_N"/>
    <property type="match status" value="1"/>
</dbReference>
<comment type="subcellular location">
    <subcellularLocation>
        <location evidence="1">Cell membrane</location>
        <topology evidence="1">Multi-pass membrane protein</topology>
    </subcellularLocation>
</comment>
<keyword evidence="4 7" id="KW-0812">Transmembrane</keyword>
<evidence type="ECO:0000256" key="4">
    <source>
        <dbReference type="ARBA" id="ARBA00022692"/>
    </source>
</evidence>
<keyword evidence="3" id="KW-1003">Cell membrane</keyword>
<dbReference type="SUPFAM" id="SSF161098">
    <property type="entry name" value="MetI-like"/>
    <property type="match status" value="1"/>
</dbReference>
<keyword evidence="10" id="KW-1185">Reference proteome</keyword>
<evidence type="ECO:0000259" key="8">
    <source>
        <dbReference type="PROSITE" id="PS50928"/>
    </source>
</evidence>
<feature type="domain" description="ABC transmembrane type-1" evidence="8">
    <location>
        <begin position="99"/>
        <end position="197"/>
    </location>
</feature>
<dbReference type="InterPro" id="IPR035906">
    <property type="entry name" value="MetI-like_sf"/>
</dbReference>
<evidence type="ECO:0000256" key="7">
    <source>
        <dbReference type="SAM" id="Phobius"/>
    </source>
</evidence>
<dbReference type="Proteomes" id="UP001055940">
    <property type="component" value="Chromosome"/>
</dbReference>
<feature type="transmembrane region" description="Helical" evidence="7">
    <location>
        <begin position="12"/>
        <end position="33"/>
    </location>
</feature>
<name>A0ABY5D5I2_9ACTN</name>
<evidence type="ECO:0000313" key="10">
    <source>
        <dbReference type="Proteomes" id="UP001055940"/>
    </source>
</evidence>
<evidence type="ECO:0000256" key="2">
    <source>
        <dbReference type="ARBA" id="ARBA00022448"/>
    </source>
</evidence>
<dbReference type="PROSITE" id="PS50928">
    <property type="entry name" value="ABC_TM1"/>
    <property type="match status" value="1"/>
</dbReference>
<keyword evidence="2" id="KW-0813">Transport</keyword>
<dbReference type="Gene3D" id="1.10.3720.10">
    <property type="entry name" value="MetI-like"/>
    <property type="match status" value="1"/>
</dbReference>
<evidence type="ECO:0000256" key="5">
    <source>
        <dbReference type="ARBA" id="ARBA00022989"/>
    </source>
</evidence>
<feature type="transmembrane region" description="Helical" evidence="7">
    <location>
        <begin position="164"/>
        <end position="192"/>
    </location>
</feature>